<dbReference type="InterPro" id="IPR006664">
    <property type="entry name" value="OMP_bac"/>
</dbReference>
<reference evidence="6 7" key="1">
    <citation type="journal article" date="2020" name="Biotechnol. Biofuels">
        <title>New insights from the biogas microbiome by comprehensive genome-resolved metagenomics of nearly 1600 species originating from multiple anaerobic digesters.</title>
        <authorList>
            <person name="Campanaro S."/>
            <person name="Treu L."/>
            <person name="Rodriguez-R L.M."/>
            <person name="Kovalovszki A."/>
            <person name="Ziels R.M."/>
            <person name="Maus I."/>
            <person name="Zhu X."/>
            <person name="Kougias P.G."/>
            <person name="Basile A."/>
            <person name="Luo G."/>
            <person name="Schluter A."/>
            <person name="Konstantinidis K.T."/>
            <person name="Angelidaki I."/>
        </authorList>
    </citation>
    <scope>NUCLEOTIDE SEQUENCE [LARGE SCALE GENOMIC DNA]</scope>
    <source>
        <strain evidence="6">AS06rmzACSIP_256</strain>
    </source>
</reference>
<dbReference type="PRINTS" id="PR01023">
    <property type="entry name" value="NAFLGMOTY"/>
</dbReference>
<dbReference type="PANTHER" id="PTHR30329:SF20">
    <property type="entry name" value="EXPORTED PROTEIN"/>
    <property type="match status" value="1"/>
</dbReference>
<dbReference type="SUPFAM" id="SSF103088">
    <property type="entry name" value="OmpA-like"/>
    <property type="match status" value="1"/>
</dbReference>
<feature type="domain" description="OmpA-like" evidence="5">
    <location>
        <begin position="67"/>
        <end position="184"/>
    </location>
</feature>
<evidence type="ECO:0000256" key="4">
    <source>
        <dbReference type="SAM" id="SignalP"/>
    </source>
</evidence>
<keyword evidence="4" id="KW-0732">Signal</keyword>
<dbReference type="InterPro" id="IPR036737">
    <property type="entry name" value="OmpA-like_sf"/>
</dbReference>
<dbReference type="PROSITE" id="PS51123">
    <property type="entry name" value="OMPA_2"/>
    <property type="match status" value="1"/>
</dbReference>
<evidence type="ECO:0000313" key="7">
    <source>
        <dbReference type="Proteomes" id="UP000536534"/>
    </source>
</evidence>
<dbReference type="Gene3D" id="3.30.1330.60">
    <property type="entry name" value="OmpA-like domain"/>
    <property type="match status" value="1"/>
</dbReference>
<comment type="caution">
    <text evidence="6">The sequence shown here is derived from an EMBL/GenBank/DDBJ whole genome shotgun (WGS) entry which is preliminary data.</text>
</comment>
<dbReference type="GO" id="GO:0009279">
    <property type="term" value="C:cell outer membrane"/>
    <property type="evidence" value="ECO:0007669"/>
    <property type="project" value="UniProtKB-SubCell"/>
</dbReference>
<comment type="subcellular location">
    <subcellularLocation>
        <location evidence="1">Cell outer membrane</location>
    </subcellularLocation>
</comment>
<accession>A0A7X7LTR2</accession>
<feature type="chain" id="PRO_5030670412" evidence="4">
    <location>
        <begin position="22"/>
        <end position="184"/>
    </location>
</feature>
<proteinExistence type="predicted"/>
<dbReference type="CDD" id="cd07185">
    <property type="entry name" value="OmpA_C-like"/>
    <property type="match status" value="1"/>
</dbReference>
<evidence type="ECO:0000313" key="6">
    <source>
        <dbReference type="EMBL" id="NLF53153.1"/>
    </source>
</evidence>
<dbReference type="AlphaFoldDB" id="A0A7X7LTR2"/>
<keyword evidence="2 3" id="KW-0472">Membrane</keyword>
<protein>
    <submittedName>
        <fullName evidence="6">OmpA family protein</fullName>
    </submittedName>
</protein>
<dbReference type="RefSeq" id="WP_068808046.1">
    <property type="nucleotide sequence ID" value="NZ_MBFM01000004.1"/>
</dbReference>
<gene>
    <name evidence="6" type="ORF">GX576_01870</name>
</gene>
<name>A0A7X7LTR2_9RHOO</name>
<organism evidence="6 7">
    <name type="scientific">Thauera phenolivorans</name>
    <dbReference type="NCBI Taxonomy" id="1792543"/>
    <lineage>
        <taxon>Bacteria</taxon>
        <taxon>Pseudomonadati</taxon>
        <taxon>Pseudomonadota</taxon>
        <taxon>Betaproteobacteria</taxon>
        <taxon>Rhodocyclales</taxon>
        <taxon>Zoogloeaceae</taxon>
        <taxon>Thauera</taxon>
    </lineage>
</organism>
<dbReference type="Pfam" id="PF00691">
    <property type="entry name" value="OmpA"/>
    <property type="match status" value="1"/>
</dbReference>
<sequence>MKKTLSRLMPLCLTALLAACATPGPQQIDDGSKRGASAERIDWSGLRLRLAAGVATDPGIELGEREAGSLQVRVPVADGFAPGKAEVRPALQRRLDILATALAAEREVAVLVVGHTDSQGSEMYNLQLSIARAEAVAEQLRGRGVALERLAADGRGEAEPIADNGSEAGRAQNRRIELLLRAMP</sequence>
<dbReference type="PRINTS" id="PR01021">
    <property type="entry name" value="OMPADOMAIN"/>
</dbReference>
<evidence type="ECO:0000256" key="1">
    <source>
        <dbReference type="ARBA" id="ARBA00004442"/>
    </source>
</evidence>
<feature type="signal peptide" evidence="4">
    <location>
        <begin position="1"/>
        <end position="21"/>
    </location>
</feature>
<dbReference type="InterPro" id="IPR050330">
    <property type="entry name" value="Bact_OuterMem_StrucFunc"/>
</dbReference>
<evidence type="ECO:0000256" key="3">
    <source>
        <dbReference type="PROSITE-ProRule" id="PRU00473"/>
    </source>
</evidence>
<dbReference type="EMBL" id="JAAYYV010000049">
    <property type="protein sequence ID" value="NLF53153.1"/>
    <property type="molecule type" value="Genomic_DNA"/>
</dbReference>
<evidence type="ECO:0000256" key="2">
    <source>
        <dbReference type="ARBA" id="ARBA00023136"/>
    </source>
</evidence>
<dbReference type="PROSITE" id="PS51257">
    <property type="entry name" value="PROKAR_LIPOPROTEIN"/>
    <property type="match status" value="1"/>
</dbReference>
<dbReference type="Proteomes" id="UP000536534">
    <property type="component" value="Unassembled WGS sequence"/>
</dbReference>
<dbReference type="PANTHER" id="PTHR30329">
    <property type="entry name" value="STATOR ELEMENT OF FLAGELLAR MOTOR COMPLEX"/>
    <property type="match status" value="1"/>
</dbReference>
<dbReference type="OrthoDB" id="9782229at2"/>
<dbReference type="InterPro" id="IPR006665">
    <property type="entry name" value="OmpA-like"/>
</dbReference>
<evidence type="ECO:0000259" key="5">
    <source>
        <dbReference type="PROSITE" id="PS51123"/>
    </source>
</evidence>